<protein>
    <submittedName>
        <fullName evidence="2">AN1-type zinc finger protein 5-like</fullName>
    </submittedName>
</protein>
<gene>
    <name evidence="2" type="ORF">GRJ2_000379700</name>
</gene>
<keyword evidence="3" id="KW-1185">Reference proteome</keyword>
<proteinExistence type="predicted"/>
<dbReference type="Proteomes" id="UP001623348">
    <property type="component" value="Unassembled WGS sequence"/>
</dbReference>
<evidence type="ECO:0000256" key="1">
    <source>
        <dbReference type="SAM" id="MobiDB-lite"/>
    </source>
</evidence>
<sequence length="139" mass="14653">MDPPLAKAEPISDGGSASGVTELRKGKKLLRDSSQRRGVRTQVSAEGGAGGAPGAGAEIPLQPMVKTMVRQAVPLQPMEVHSGADIHLQPVEDPMLKQVDAPEGGCDPVGSPCWSKLLAGPVDLWREKPTPEQACWQDL</sequence>
<evidence type="ECO:0000313" key="2">
    <source>
        <dbReference type="EMBL" id="GAB0179144.1"/>
    </source>
</evidence>
<feature type="region of interest" description="Disordered" evidence="1">
    <location>
        <begin position="1"/>
        <end position="58"/>
    </location>
</feature>
<name>A0ABC9W0I9_GRUJA</name>
<accession>A0ABC9W0I9</accession>
<dbReference type="EMBL" id="BAAFJT010000001">
    <property type="protein sequence ID" value="GAB0179144.1"/>
    <property type="molecule type" value="Genomic_DNA"/>
</dbReference>
<evidence type="ECO:0000313" key="3">
    <source>
        <dbReference type="Proteomes" id="UP001623348"/>
    </source>
</evidence>
<organism evidence="2 3">
    <name type="scientific">Grus japonensis</name>
    <name type="common">Japanese crane</name>
    <name type="synonym">Red-crowned crane</name>
    <dbReference type="NCBI Taxonomy" id="30415"/>
    <lineage>
        <taxon>Eukaryota</taxon>
        <taxon>Metazoa</taxon>
        <taxon>Chordata</taxon>
        <taxon>Craniata</taxon>
        <taxon>Vertebrata</taxon>
        <taxon>Euteleostomi</taxon>
        <taxon>Archelosauria</taxon>
        <taxon>Archosauria</taxon>
        <taxon>Dinosauria</taxon>
        <taxon>Saurischia</taxon>
        <taxon>Theropoda</taxon>
        <taxon>Coelurosauria</taxon>
        <taxon>Aves</taxon>
        <taxon>Neognathae</taxon>
        <taxon>Neoaves</taxon>
        <taxon>Gruiformes</taxon>
        <taxon>Gruidae</taxon>
        <taxon>Grus</taxon>
    </lineage>
</organism>
<comment type="caution">
    <text evidence="2">The sequence shown here is derived from an EMBL/GenBank/DDBJ whole genome shotgun (WGS) entry which is preliminary data.</text>
</comment>
<reference evidence="2 3" key="1">
    <citation type="submission" date="2024-06" db="EMBL/GenBank/DDBJ databases">
        <title>The draft genome of Grus japonensis, version 3.</title>
        <authorList>
            <person name="Nabeshima K."/>
            <person name="Suzuki S."/>
            <person name="Onuma M."/>
        </authorList>
    </citation>
    <scope>NUCLEOTIDE SEQUENCE [LARGE SCALE GENOMIC DNA]</scope>
    <source>
        <strain evidence="2 3">451A</strain>
    </source>
</reference>
<dbReference type="AlphaFoldDB" id="A0ABC9W0I9"/>